<feature type="domain" description="TANC1/2-like winged helix" evidence="3">
    <location>
        <begin position="463"/>
        <end position="559"/>
    </location>
</feature>
<dbReference type="EMBL" id="KN824301">
    <property type="protein sequence ID" value="KIM27017.1"/>
    <property type="molecule type" value="Genomic_DNA"/>
</dbReference>
<evidence type="ECO:0000313" key="5">
    <source>
        <dbReference type="Proteomes" id="UP000054097"/>
    </source>
</evidence>
<sequence>PGTAGSTSSGLGAPNIDLALSITAATDLRDPLKSTSVALKKVLETAKRLNSSNEDWHKPFRRLLFHFDTIESQSRMLEEDFQVDETIPSPDPTVLGPLETYASQLNGIYQLLGDPNTTKKRGVSTSEIIAQAIRDIDDVFEKYTDALRNYAAQSIVQIKQEPALPDSEPLRDDRHKAPKAPNVYGIQHVPCVQGTREKTLDAIRSWAEDKSSARPIFLLLDVAGSGKSTVAKHMTNEWTRNKRLMARYFFSRDTASTMSISSFCETVANAFVECDPRLEEPITAFKRRPNFGLLSFEELFNGLIMEHLETLGLDAILIIDALDECNNEDGSRSELLNALRTQRSSTPRLRVLATGRPELDIKQWAQSSGVDYVNFFQLEGGDRDIELYIKHRLQFRPHVQDRLYQVIKKADGVFIWARIACDLILDTVDVEGLLDELNKEVSLDFLYKVALEHSIPKDARSRQALTVVLEMVLASREPLSIAELEMLSPKRGIVEETVNRLGAVLLYKDREDPIRLLHATFREFLINRPRARVYFIEPGRGHQTLALGCLRTISRHSSQDDTALRGLDEISLRKEIWAYIYSSKSWGYHCIASYRKLGIEKHIVGFARNELLTWADRADKWYSLGTVTCLRNVLVLSRQKLSPIITETTTSSCLETVRRNDYDLSTAIDALLLFWCGKIVRTLVMLNSEPK</sequence>
<dbReference type="PANTHER" id="PTHR10039">
    <property type="entry name" value="AMELOGENIN"/>
    <property type="match status" value="1"/>
</dbReference>
<feature type="domain" description="Nephrocystin 3-like N-terminal" evidence="2">
    <location>
        <begin position="202"/>
        <end position="356"/>
    </location>
</feature>
<name>A0A0C2XD52_SERVB</name>
<organism evidence="4 5">
    <name type="scientific">Serendipita vermifera MAFF 305830</name>
    <dbReference type="NCBI Taxonomy" id="933852"/>
    <lineage>
        <taxon>Eukaryota</taxon>
        <taxon>Fungi</taxon>
        <taxon>Dikarya</taxon>
        <taxon>Basidiomycota</taxon>
        <taxon>Agaricomycotina</taxon>
        <taxon>Agaricomycetes</taxon>
        <taxon>Sebacinales</taxon>
        <taxon>Serendipitaceae</taxon>
        <taxon>Serendipita</taxon>
    </lineage>
</organism>
<dbReference type="PANTHER" id="PTHR10039:SF15">
    <property type="entry name" value="NACHT DOMAIN-CONTAINING PROTEIN"/>
    <property type="match status" value="1"/>
</dbReference>
<dbReference type="Proteomes" id="UP000054097">
    <property type="component" value="Unassembled WGS sequence"/>
</dbReference>
<gene>
    <name evidence="4" type="ORF">M408DRAFT_330186</name>
</gene>
<evidence type="ECO:0000259" key="2">
    <source>
        <dbReference type="Pfam" id="PF24883"/>
    </source>
</evidence>
<dbReference type="Gene3D" id="3.40.50.300">
    <property type="entry name" value="P-loop containing nucleotide triphosphate hydrolases"/>
    <property type="match status" value="1"/>
</dbReference>
<evidence type="ECO:0000313" key="4">
    <source>
        <dbReference type="EMBL" id="KIM27017.1"/>
    </source>
</evidence>
<keyword evidence="5" id="KW-1185">Reference proteome</keyword>
<dbReference type="InterPro" id="IPR027417">
    <property type="entry name" value="P-loop_NTPase"/>
</dbReference>
<dbReference type="SUPFAM" id="SSF52540">
    <property type="entry name" value="P-loop containing nucleoside triphosphate hydrolases"/>
    <property type="match status" value="1"/>
</dbReference>
<evidence type="ECO:0000256" key="1">
    <source>
        <dbReference type="ARBA" id="ARBA00022737"/>
    </source>
</evidence>
<dbReference type="AlphaFoldDB" id="A0A0C2XD52"/>
<dbReference type="InterPro" id="IPR058056">
    <property type="entry name" value="WH_TANC1/2"/>
</dbReference>
<evidence type="ECO:0000259" key="3">
    <source>
        <dbReference type="Pfam" id="PF25521"/>
    </source>
</evidence>
<dbReference type="InterPro" id="IPR056884">
    <property type="entry name" value="NPHP3-like_N"/>
</dbReference>
<reference evidence="5" key="2">
    <citation type="submission" date="2015-01" db="EMBL/GenBank/DDBJ databases">
        <title>Evolutionary Origins and Diversification of the Mycorrhizal Mutualists.</title>
        <authorList>
            <consortium name="DOE Joint Genome Institute"/>
            <consortium name="Mycorrhizal Genomics Consortium"/>
            <person name="Kohler A."/>
            <person name="Kuo A."/>
            <person name="Nagy L.G."/>
            <person name="Floudas D."/>
            <person name="Copeland A."/>
            <person name="Barry K.W."/>
            <person name="Cichocki N."/>
            <person name="Veneault-Fourrey C."/>
            <person name="LaButti K."/>
            <person name="Lindquist E.A."/>
            <person name="Lipzen A."/>
            <person name="Lundell T."/>
            <person name="Morin E."/>
            <person name="Murat C."/>
            <person name="Riley R."/>
            <person name="Ohm R."/>
            <person name="Sun H."/>
            <person name="Tunlid A."/>
            <person name="Henrissat B."/>
            <person name="Grigoriev I.V."/>
            <person name="Hibbett D.S."/>
            <person name="Martin F."/>
        </authorList>
    </citation>
    <scope>NUCLEOTIDE SEQUENCE [LARGE SCALE GENOMIC DNA]</scope>
    <source>
        <strain evidence="5">MAFF 305830</strain>
    </source>
</reference>
<proteinExistence type="predicted"/>
<dbReference type="Pfam" id="PF25521">
    <property type="entry name" value="WHD_TANC1"/>
    <property type="match status" value="1"/>
</dbReference>
<reference evidence="4 5" key="1">
    <citation type="submission" date="2014-04" db="EMBL/GenBank/DDBJ databases">
        <authorList>
            <consortium name="DOE Joint Genome Institute"/>
            <person name="Kuo A."/>
            <person name="Zuccaro A."/>
            <person name="Kohler A."/>
            <person name="Nagy L.G."/>
            <person name="Floudas D."/>
            <person name="Copeland A."/>
            <person name="Barry K.W."/>
            <person name="Cichocki N."/>
            <person name="Veneault-Fourrey C."/>
            <person name="LaButti K."/>
            <person name="Lindquist E.A."/>
            <person name="Lipzen A."/>
            <person name="Lundell T."/>
            <person name="Morin E."/>
            <person name="Murat C."/>
            <person name="Sun H."/>
            <person name="Tunlid A."/>
            <person name="Henrissat B."/>
            <person name="Grigoriev I.V."/>
            <person name="Hibbett D.S."/>
            <person name="Martin F."/>
            <person name="Nordberg H.P."/>
            <person name="Cantor M.N."/>
            <person name="Hua S.X."/>
        </authorList>
    </citation>
    <scope>NUCLEOTIDE SEQUENCE [LARGE SCALE GENOMIC DNA]</scope>
    <source>
        <strain evidence="4 5">MAFF 305830</strain>
    </source>
</reference>
<dbReference type="Pfam" id="PF24883">
    <property type="entry name" value="NPHP3_N"/>
    <property type="match status" value="1"/>
</dbReference>
<dbReference type="OrthoDB" id="2892288at2759"/>
<protein>
    <submittedName>
        <fullName evidence="4">Uncharacterized protein</fullName>
    </submittedName>
</protein>
<accession>A0A0C2XD52</accession>
<keyword evidence="1" id="KW-0677">Repeat</keyword>
<dbReference type="HOGENOM" id="CLU_000288_6_5_1"/>
<feature type="non-terminal residue" evidence="4">
    <location>
        <position position="1"/>
    </location>
</feature>